<accession>A0AAW0ZC46</accession>
<feature type="domain" description="J" evidence="4">
    <location>
        <begin position="82"/>
        <end position="154"/>
    </location>
</feature>
<dbReference type="Pfam" id="PF07743">
    <property type="entry name" value="HSCB_C"/>
    <property type="match status" value="1"/>
</dbReference>
<dbReference type="GO" id="GO:0001671">
    <property type="term" value="F:ATPase activator activity"/>
    <property type="evidence" value="ECO:0007669"/>
    <property type="project" value="InterPro"/>
</dbReference>
<evidence type="ECO:0000313" key="5">
    <source>
        <dbReference type="EMBL" id="KAK9295101.1"/>
    </source>
</evidence>
<dbReference type="InterPro" id="IPR001623">
    <property type="entry name" value="DnaJ_domain"/>
</dbReference>
<dbReference type="Gene3D" id="1.10.287.110">
    <property type="entry name" value="DnaJ domain"/>
    <property type="match status" value="1"/>
</dbReference>
<name>A0AAW0ZC46_9HYME</name>
<dbReference type="GO" id="GO:0044571">
    <property type="term" value="P:[2Fe-2S] cluster assembly"/>
    <property type="evidence" value="ECO:0007669"/>
    <property type="project" value="InterPro"/>
</dbReference>
<dbReference type="SMART" id="SM00271">
    <property type="entry name" value="DnaJ"/>
    <property type="match status" value="1"/>
</dbReference>
<evidence type="ECO:0000256" key="2">
    <source>
        <dbReference type="ARBA" id="ARBA00023186"/>
    </source>
</evidence>
<feature type="coiled-coil region" evidence="3">
    <location>
        <begin position="167"/>
        <end position="201"/>
    </location>
</feature>
<sequence>MYLRKSFLNFTRNYNVLYLNVIQQNLYSYHVNKNYVPLQFLINTSQYSNNSPSKCWNCNFVYKSDLFCSKCKVLQEPPENLTYFDIIGITKSYDVKITEIQKKYKELQKLLHPDKYSTKSEKEKQLSENLSSLVNKAYTTLIHPLKRGLYMLKLNGITISEETDSLNAEFLMKIMEKNEEIEEATNNVEKIKKLVQDNETILNNLAKKIADAFRQEDIEKAKSLLVQMKYYDSISNRLKKLKHDLGIIE</sequence>
<protein>
    <recommendedName>
        <fullName evidence="4">J domain-containing protein</fullName>
    </recommendedName>
</protein>
<dbReference type="GO" id="GO:0005739">
    <property type="term" value="C:mitochondrion"/>
    <property type="evidence" value="ECO:0007669"/>
    <property type="project" value="TreeGrafter"/>
</dbReference>
<proteinExistence type="inferred from homology"/>
<dbReference type="Proteomes" id="UP001432146">
    <property type="component" value="Unassembled WGS sequence"/>
</dbReference>
<reference evidence="5 6" key="1">
    <citation type="submission" date="2024-05" db="EMBL/GenBank/DDBJ databases">
        <title>The nuclear and mitochondrial genome assemblies of Tetragonisca angustula (Apidae: Meliponini), a tiny yet remarkable pollinator in the Neotropics.</title>
        <authorList>
            <person name="Ferrari R."/>
            <person name="Ricardo P.C."/>
            <person name="Dias F.C."/>
            <person name="Araujo N.S."/>
            <person name="Soares D.O."/>
            <person name="Zhou Q.-S."/>
            <person name="Zhu C.-D."/>
            <person name="Coutinho L."/>
            <person name="Airas M.C."/>
            <person name="Batista T.M."/>
        </authorList>
    </citation>
    <scope>NUCLEOTIDE SEQUENCE [LARGE SCALE GENOMIC DNA]</scope>
    <source>
        <strain evidence="5">ASF017062</strain>
        <tissue evidence="5">Abdomen</tissue>
    </source>
</reference>
<dbReference type="PROSITE" id="PS50076">
    <property type="entry name" value="DNAJ_2"/>
    <property type="match status" value="1"/>
</dbReference>
<dbReference type="InterPro" id="IPR004640">
    <property type="entry name" value="HscB"/>
</dbReference>
<dbReference type="GO" id="GO:0051087">
    <property type="term" value="F:protein-folding chaperone binding"/>
    <property type="evidence" value="ECO:0007669"/>
    <property type="project" value="InterPro"/>
</dbReference>
<keyword evidence="6" id="KW-1185">Reference proteome</keyword>
<evidence type="ECO:0000259" key="4">
    <source>
        <dbReference type="PROSITE" id="PS50076"/>
    </source>
</evidence>
<evidence type="ECO:0000313" key="6">
    <source>
        <dbReference type="Proteomes" id="UP001432146"/>
    </source>
</evidence>
<dbReference type="GO" id="GO:0051259">
    <property type="term" value="P:protein complex oligomerization"/>
    <property type="evidence" value="ECO:0007669"/>
    <property type="project" value="InterPro"/>
</dbReference>
<dbReference type="HAMAP" id="MF_00682">
    <property type="entry name" value="HscB"/>
    <property type="match status" value="1"/>
</dbReference>
<dbReference type="CDD" id="cd06257">
    <property type="entry name" value="DnaJ"/>
    <property type="match status" value="1"/>
</dbReference>
<dbReference type="NCBIfam" id="TIGR00714">
    <property type="entry name" value="hscB"/>
    <property type="match status" value="1"/>
</dbReference>
<keyword evidence="3" id="KW-0175">Coiled coil</keyword>
<dbReference type="PANTHER" id="PTHR14021:SF15">
    <property type="entry name" value="IRON-SULFUR CLUSTER CO-CHAPERONE PROTEIN HSCB"/>
    <property type="match status" value="1"/>
</dbReference>
<keyword evidence="2" id="KW-0143">Chaperone</keyword>
<dbReference type="InterPro" id="IPR036386">
    <property type="entry name" value="HscB_C_sf"/>
</dbReference>
<organism evidence="5 6">
    <name type="scientific">Tetragonisca angustula</name>
    <dbReference type="NCBI Taxonomy" id="166442"/>
    <lineage>
        <taxon>Eukaryota</taxon>
        <taxon>Metazoa</taxon>
        <taxon>Ecdysozoa</taxon>
        <taxon>Arthropoda</taxon>
        <taxon>Hexapoda</taxon>
        <taxon>Insecta</taxon>
        <taxon>Pterygota</taxon>
        <taxon>Neoptera</taxon>
        <taxon>Endopterygota</taxon>
        <taxon>Hymenoptera</taxon>
        <taxon>Apocrita</taxon>
        <taxon>Aculeata</taxon>
        <taxon>Apoidea</taxon>
        <taxon>Anthophila</taxon>
        <taxon>Apidae</taxon>
        <taxon>Tetragonisca</taxon>
    </lineage>
</organism>
<dbReference type="SUPFAM" id="SSF47144">
    <property type="entry name" value="HSC20 (HSCB), C-terminal oligomerisation domain"/>
    <property type="match status" value="1"/>
</dbReference>
<dbReference type="Gene3D" id="1.20.1280.20">
    <property type="entry name" value="HscB, C-terminal domain"/>
    <property type="match status" value="1"/>
</dbReference>
<dbReference type="AlphaFoldDB" id="A0AAW0ZC46"/>
<dbReference type="SUPFAM" id="SSF46565">
    <property type="entry name" value="Chaperone J-domain"/>
    <property type="match status" value="1"/>
</dbReference>
<gene>
    <name evidence="5" type="ORF">QLX08_010481</name>
</gene>
<dbReference type="PANTHER" id="PTHR14021">
    <property type="entry name" value="IRON-SULFUR CLUSTER CO-CHAPERONE PROTEIN HSCB"/>
    <property type="match status" value="1"/>
</dbReference>
<comment type="similarity">
    <text evidence="1">Belongs to the HscB family.</text>
</comment>
<comment type="caution">
    <text evidence="5">The sequence shown here is derived from an EMBL/GenBank/DDBJ whole genome shotgun (WGS) entry which is preliminary data.</text>
</comment>
<evidence type="ECO:0000256" key="3">
    <source>
        <dbReference type="SAM" id="Coils"/>
    </source>
</evidence>
<dbReference type="Pfam" id="PF00226">
    <property type="entry name" value="DnaJ"/>
    <property type="match status" value="1"/>
</dbReference>
<evidence type="ECO:0000256" key="1">
    <source>
        <dbReference type="ARBA" id="ARBA00010476"/>
    </source>
</evidence>
<dbReference type="InterPro" id="IPR036869">
    <property type="entry name" value="J_dom_sf"/>
</dbReference>
<dbReference type="EMBL" id="JAWNGG020000288">
    <property type="protein sequence ID" value="KAK9295101.1"/>
    <property type="molecule type" value="Genomic_DNA"/>
</dbReference>
<dbReference type="InterPro" id="IPR009073">
    <property type="entry name" value="HscB_oligo_C"/>
</dbReference>